<sequence>MNLELIPDEVLLNIFQYVHDFDLLRAFSNLSYRFNFLLHNQYRTYCFNFNYLSKRTFDMICQQHLTFIADRTITVTLSNSEKTPEQINLFVKYIPSFAKFSHLRSLSFDSIRSYEILTKIIDECHHLCNLTHCTFDFGRLRYLDIDTGFTLLNGYEWKAIIKQEVGELIDSYQTSFWTIEHQQFIRCFTRGTTIHLHTASSIFDYNYYRPFDPDSFKSTYRHKDLQRYYSTITHVYNQTCFDSMIPFHTRLLNIEYLNIEIPINDRFWSIVPNLNQLKFLTVSSYVGRFQEQLQALFDLALNLRCISVYQDEPLFQ</sequence>
<organism evidence="3 4">
    <name type="scientific">Adineta steineri</name>
    <dbReference type="NCBI Taxonomy" id="433720"/>
    <lineage>
        <taxon>Eukaryota</taxon>
        <taxon>Metazoa</taxon>
        <taxon>Spiralia</taxon>
        <taxon>Gnathifera</taxon>
        <taxon>Rotifera</taxon>
        <taxon>Eurotatoria</taxon>
        <taxon>Bdelloidea</taxon>
        <taxon>Adinetida</taxon>
        <taxon>Adinetidae</taxon>
        <taxon>Adineta</taxon>
    </lineage>
</organism>
<proteinExistence type="predicted"/>
<gene>
    <name evidence="3" type="ORF">OKA104_LOCUS20761</name>
    <name evidence="2" type="ORF">VCS650_LOCUS33439</name>
</gene>
<dbReference type="InterPro" id="IPR036047">
    <property type="entry name" value="F-box-like_dom_sf"/>
</dbReference>
<accession>A0A819DUM1</accession>
<dbReference type="PROSITE" id="PS50181">
    <property type="entry name" value="FBOX"/>
    <property type="match status" value="1"/>
</dbReference>
<name>A0A819DUM1_9BILA</name>
<comment type="caution">
    <text evidence="3">The sequence shown here is derived from an EMBL/GenBank/DDBJ whole genome shotgun (WGS) entry which is preliminary data.</text>
</comment>
<dbReference type="Proteomes" id="UP000663881">
    <property type="component" value="Unassembled WGS sequence"/>
</dbReference>
<evidence type="ECO:0000313" key="3">
    <source>
        <dbReference type="EMBL" id="CAF3838732.1"/>
    </source>
</evidence>
<dbReference type="Proteomes" id="UP000663891">
    <property type="component" value="Unassembled WGS sequence"/>
</dbReference>
<dbReference type="EMBL" id="CAJNON010000650">
    <property type="protein sequence ID" value="CAF1344964.1"/>
    <property type="molecule type" value="Genomic_DNA"/>
</dbReference>
<evidence type="ECO:0000313" key="4">
    <source>
        <dbReference type="Proteomes" id="UP000663881"/>
    </source>
</evidence>
<reference evidence="3" key="1">
    <citation type="submission" date="2021-02" db="EMBL/GenBank/DDBJ databases">
        <authorList>
            <person name="Nowell W R."/>
        </authorList>
    </citation>
    <scope>NUCLEOTIDE SEQUENCE</scope>
</reference>
<dbReference type="SUPFAM" id="SSF81383">
    <property type="entry name" value="F-box domain"/>
    <property type="match status" value="1"/>
</dbReference>
<dbReference type="EMBL" id="CAJOAY010001404">
    <property type="protein sequence ID" value="CAF3838732.1"/>
    <property type="molecule type" value="Genomic_DNA"/>
</dbReference>
<feature type="domain" description="F-box" evidence="1">
    <location>
        <begin position="1"/>
        <end position="45"/>
    </location>
</feature>
<evidence type="ECO:0000313" key="2">
    <source>
        <dbReference type="EMBL" id="CAF1344964.1"/>
    </source>
</evidence>
<evidence type="ECO:0000259" key="1">
    <source>
        <dbReference type="PROSITE" id="PS50181"/>
    </source>
</evidence>
<dbReference type="OrthoDB" id="10020177at2759"/>
<dbReference type="InterPro" id="IPR001810">
    <property type="entry name" value="F-box_dom"/>
</dbReference>
<protein>
    <recommendedName>
        <fullName evidence="1">F-box domain-containing protein</fullName>
    </recommendedName>
</protein>
<dbReference type="AlphaFoldDB" id="A0A819DUM1"/>